<evidence type="ECO:0000313" key="2">
    <source>
        <dbReference type="EMBL" id="ETR68349.1"/>
    </source>
</evidence>
<dbReference type="NCBIfam" id="TIGR02619">
    <property type="entry name" value="putative CRISPR-associated protein, APE2256 family"/>
    <property type="match status" value="1"/>
</dbReference>
<proteinExistence type="predicted"/>
<organism evidence="2 3">
    <name type="scientific">Candidatus Magnetoglobus multicellularis str. Araruama</name>
    <dbReference type="NCBI Taxonomy" id="890399"/>
    <lineage>
        <taxon>Bacteria</taxon>
        <taxon>Pseudomonadati</taxon>
        <taxon>Thermodesulfobacteriota</taxon>
        <taxon>Desulfobacteria</taxon>
        <taxon>Desulfobacterales</taxon>
        <taxon>Desulfobacteraceae</taxon>
        <taxon>Candidatus Magnetoglobus</taxon>
    </lineage>
</organism>
<gene>
    <name evidence="2" type="ORF">OMM_04621</name>
</gene>
<dbReference type="Gene3D" id="3.40.50.10770">
    <property type="entry name" value="Hypothetical protein VC1899 like domain (Restriction endonuclease-like)"/>
    <property type="match status" value="1"/>
</dbReference>
<dbReference type="Gene3D" id="1.10.196.30">
    <property type="match status" value="1"/>
</dbReference>
<comment type="caution">
    <text evidence="2">The sequence shown here is derived from an EMBL/GenBank/DDBJ whole genome shotgun (WGS) entry which is preliminary data.</text>
</comment>
<sequence length="299" mass="34318">MQKQKPLFVLSPCGTSLLTNRAENVEERKLIGKHANTKALDQMSQADQKILMDILARARECLVQADINSVTRVSAELNGIIKLYNGQLGDTRDYHLLLCTDTWLGEQTALLIKEWLSNKGITVVHNRQPDLQTGDITSFQLALSEIVRWCDETTSAYRKSNYHIVFNLTGGFKSVQGFLQTLAMFYADESIYIFETSKELLRIPRLPVKMNEENIIRTHLTTFRRISMHLPVNDTTGIPETLLLELDGDIAFSPWGEIVWQQTKRKIYEQELHPSPVEKLIFGQQFERSLIKKICHQIE</sequence>
<name>A0A1V1P0G1_9BACT</name>
<feature type="domain" description="CRISPR system ring nuclease SSO1393-like" evidence="1">
    <location>
        <begin position="72"/>
        <end position="206"/>
    </location>
</feature>
<reference evidence="3" key="1">
    <citation type="submission" date="2012-11" db="EMBL/GenBank/DDBJ databases">
        <authorList>
            <person name="Lucero-Rivera Y.E."/>
            <person name="Tovar-Ramirez D."/>
        </authorList>
    </citation>
    <scope>NUCLEOTIDE SEQUENCE [LARGE SCALE GENOMIC DNA]</scope>
    <source>
        <strain evidence="3">Araruama</strain>
    </source>
</reference>
<dbReference type="Proteomes" id="UP000189670">
    <property type="component" value="Unassembled WGS sequence"/>
</dbReference>
<evidence type="ECO:0000259" key="1">
    <source>
        <dbReference type="Pfam" id="PF09651"/>
    </source>
</evidence>
<protein>
    <submittedName>
        <fullName evidence="2">CRISPR-associated APE2256 family protein</fullName>
    </submittedName>
</protein>
<dbReference type="Pfam" id="PF09651">
    <property type="entry name" value="Cas_APE2256"/>
    <property type="match status" value="1"/>
</dbReference>
<dbReference type="CDD" id="cd09742">
    <property type="entry name" value="Csm6_III-A"/>
    <property type="match status" value="1"/>
</dbReference>
<accession>A0A1V1P0G1</accession>
<dbReference type="EMBL" id="ATBP01000987">
    <property type="protein sequence ID" value="ETR68349.1"/>
    <property type="molecule type" value="Genomic_DNA"/>
</dbReference>
<dbReference type="AlphaFoldDB" id="A0A1V1P0G1"/>
<dbReference type="InterPro" id="IPR013442">
    <property type="entry name" value="SSO1393-like"/>
</dbReference>
<evidence type="ECO:0000313" key="3">
    <source>
        <dbReference type="Proteomes" id="UP000189670"/>
    </source>
</evidence>